<protein>
    <recommendedName>
        <fullName evidence="3">Mycofactocin binding protein MftB</fullName>
    </recommendedName>
</protein>
<evidence type="ECO:0008006" key="3">
    <source>
        <dbReference type="Google" id="ProtNLM"/>
    </source>
</evidence>
<keyword evidence="2" id="KW-1185">Reference proteome</keyword>
<reference evidence="2" key="1">
    <citation type="journal article" date="2019" name="Int. J. Syst. Evol. Microbiol.">
        <title>The Global Catalogue of Microorganisms (GCM) 10K type strain sequencing project: providing services to taxonomists for standard genome sequencing and annotation.</title>
        <authorList>
            <consortium name="The Broad Institute Genomics Platform"/>
            <consortium name="The Broad Institute Genome Sequencing Center for Infectious Disease"/>
            <person name="Wu L."/>
            <person name="Ma J."/>
        </authorList>
    </citation>
    <scope>NUCLEOTIDE SEQUENCE [LARGE SCALE GENOMIC DNA]</scope>
    <source>
        <strain evidence="2">JCM 17688</strain>
    </source>
</reference>
<organism evidence="1 2">
    <name type="scientific">Tsukamurella soli</name>
    <dbReference type="NCBI Taxonomy" id="644556"/>
    <lineage>
        <taxon>Bacteria</taxon>
        <taxon>Bacillati</taxon>
        <taxon>Actinomycetota</taxon>
        <taxon>Actinomycetes</taxon>
        <taxon>Mycobacteriales</taxon>
        <taxon>Tsukamurellaceae</taxon>
        <taxon>Tsukamurella</taxon>
    </lineage>
</organism>
<gene>
    <name evidence="1" type="ORF">GCM10023147_09680</name>
</gene>
<accession>A0ABP8J7S6</accession>
<dbReference type="EMBL" id="BAABFR010000009">
    <property type="protein sequence ID" value="GAA4386423.1"/>
    <property type="molecule type" value="Genomic_DNA"/>
</dbReference>
<name>A0ABP8J7S6_9ACTN</name>
<comment type="caution">
    <text evidence="1">The sequence shown here is derived from an EMBL/GenBank/DDBJ whole genome shotgun (WGS) entry which is preliminary data.</text>
</comment>
<dbReference type="Proteomes" id="UP001500635">
    <property type="component" value="Unassembled WGS sequence"/>
</dbReference>
<dbReference type="RefSeq" id="WP_344991667.1">
    <property type="nucleotide sequence ID" value="NZ_BAABFR010000009.1"/>
</dbReference>
<evidence type="ECO:0000313" key="1">
    <source>
        <dbReference type="EMBL" id="GAA4386423.1"/>
    </source>
</evidence>
<evidence type="ECO:0000313" key="2">
    <source>
        <dbReference type="Proteomes" id="UP001500635"/>
    </source>
</evidence>
<proteinExistence type="predicted"/>
<sequence>MSNAIDKHAEQSNVLDGTLLTYEPVPQAGVYATIAGRDGQVYILAFDMRDLALLHKAAEAAHTAPHDATTEQLARVTEAGMQLLPAVLGLPDGAP</sequence>